<reference evidence="2" key="1">
    <citation type="submission" date="2021-02" db="EMBL/GenBank/DDBJ databases">
        <authorList>
            <person name="Nowell W R."/>
        </authorList>
    </citation>
    <scope>NUCLEOTIDE SEQUENCE</scope>
</reference>
<dbReference type="Proteomes" id="UP000663889">
    <property type="component" value="Unassembled WGS sequence"/>
</dbReference>
<organism evidence="2 3">
    <name type="scientific">Rotaria sordida</name>
    <dbReference type="NCBI Taxonomy" id="392033"/>
    <lineage>
        <taxon>Eukaryota</taxon>
        <taxon>Metazoa</taxon>
        <taxon>Spiralia</taxon>
        <taxon>Gnathifera</taxon>
        <taxon>Rotifera</taxon>
        <taxon>Eurotatoria</taxon>
        <taxon>Bdelloidea</taxon>
        <taxon>Philodinida</taxon>
        <taxon>Philodinidae</taxon>
        <taxon>Rotaria</taxon>
    </lineage>
</organism>
<feature type="region of interest" description="Disordered" evidence="1">
    <location>
        <begin position="112"/>
        <end position="135"/>
    </location>
</feature>
<proteinExistence type="predicted"/>
<comment type="caution">
    <text evidence="2">The sequence shown here is derived from an EMBL/GenBank/DDBJ whole genome shotgun (WGS) entry which is preliminary data.</text>
</comment>
<accession>A0A815B6E9</accession>
<gene>
    <name evidence="2" type="ORF">SEV965_LOCUS24493</name>
</gene>
<evidence type="ECO:0000313" key="2">
    <source>
        <dbReference type="EMBL" id="CAF1265982.1"/>
    </source>
</evidence>
<dbReference type="EMBL" id="CAJNOU010001894">
    <property type="protein sequence ID" value="CAF1265982.1"/>
    <property type="molecule type" value="Genomic_DNA"/>
</dbReference>
<name>A0A815B6E9_9BILA</name>
<dbReference type="AlphaFoldDB" id="A0A815B6E9"/>
<sequence>MENSSNSIFIIRNINLLNSINKITIDLNSEHQQTVLTNEFLSDLLICPLSTPSTSSLTSLSTLLSDTTTPTQIVVDGTLFIGVKTNMLKEKYQDQIPEDLFDRKHHQYYYQHHHQNHHQYHHQYNHRHRHQHHHE</sequence>
<evidence type="ECO:0000313" key="3">
    <source>
        <dbReference type="Proteomes" id="UP000663889"/>
    </source>
</evidence>
<evidence type="ECO:0000256" key="1">
    <source>
        <dbReference type="SAM" id="MobiDB-lite"/>
    </source>
</evidence>
<protein>
    <submittedName>
        <fullName evidence="2">Uncharacterized protein</fullName>
    </submittedName>
</protein>